<comment type="subcellular location">
    <subcellularLocation>
        <location evidence="1">Cell outer membrane</location>
    </subcellularLocation>
</comment>
<feature type="chain" id="PRO_5045645761" evidence="9">
    <location>
        <begin position="23"/>
        <end position="453"/>
    </location>
</feature>
<dbReference type="InterPro" id="IPR003423">
    <property type="entry name" value="OMP_efflux"/>
</dbReference>
<keyword evidence="11" id="KW-1185">Reference proteome</keyword>
<evidence type="ECO:0000256" key="7">
    <source>
        <dbReference type="ARBA" id="ARBA00023237"/>
    </source>
</evidence>
<evidence type="ECO:0000256" key="2">
    <source>
        <dbReference type="ARBA" id="ARBA00007613"/>
    </source>
</evidence>
<proteinExistence type="inferred from homology"/>
<evidence type="ECO:0000256" key="9">
    <source>
        <dbReference type="SAM" id="SignalP"/>
    </source>
</evidence>
<organism evidence="10 11">
    <name type="scientific">Thalassobacterium maritimum</name>
    <dbReference type="NCBI Taxonomy" id="3041265"/>
    <lineage>
        <taxon>Bacteria</taxon>
        <taxon>Pseudomonadati</taxon>
        <taxon>Verrucomicrobiota</taxon>
        <taxon>Opitutia</taxon>
        <taxon>Puniceicoccales</taxon>
        <taxon>Coraliomargaritaceae</taxon>
        <taxon>Thalassobacterium</taxon>
    </lineage>
</organism>
<evidence type="ECO:0000256" key="1">
    <source>
        <dbReference type="ARBA" id="ARBA00004442"/>
    </source>
</evidence>
<keyword evidence="3" id="KW-0813">Transport</keyword>
<feature type="region of interest" description="Disordered" evidence="8">
    <location>
        <begin position="434"/>
        <end position="453"/>
    </location>
</feature>
<dbReference type="EMBL" id="JARXHW010000067">
    <property type="protein sequence ID" value="MDQ8209401.1"/>
    <property type="molecule type" value="Genomic_DNA"/>
</dbReference>
<keyword evidence="4" id="KW-1134">Transmembrane beta strand</keyword>
<evidence type="ECO:0000256" key="4">
    <source>
        <dbReference type="ARBA" id="ARBA00022452"/>
    </source>
</evidence>
<sequence length="453" mass="50393">MFTALLISIYFVGAGLAQGATAETEVAEAGWQLAALEALALSHAPELAAARAETEAAQKGVKVARLGWLPQLSTRIAYEDNAKIANVLTFSEPEPYDLWSSALIGEWAVFDGFRRHFQLDLATAEEAVAFWRERESRQRLLQELAAAFFDAADARQSLDDLSPLIARARERLEAQQEQLAAGTLSRITLSRIRQDLAHLEKQRLTARYAQEMAESRMAGLLATEEGFWDYREHYEAPPVKVLPLDLVMKRDIPAVERARADAAAAEAKTGLARSRFSPQVKLNGSVGYRSLSRFATEDQNQEYSFGVSLTWDFTDAGTQIVRVAQLQAEERAATARLELARARHLQTVATAQLEKMQAEEMLELQTELAAMALRRLNDIKQSYEARTVTRDDLLAAQQELASAQMELRRAQMQVSRQAYLLWLTAGQPPLAALARSTADSSTKRSALHDIEHP</sequence>
<name>A0ABU1AZ15_9BACT</name>
<comment type="caution">
    <text evidence="10">The sequence shown here is derived from an EMBL/GenBank/DDBJ whole genome shotgun (WGS) entry which is preliminary data.</text>
</comment>
<dbReference type="SUPFAM" id="SSF56954">
    <property type="entry name" value="Outer membrane efflux proteins (OEP)"/>
    <property type="match status" value="1"/>
</dbReference>
<evidence type="ECO:0000313" key="11">
    <source>
        <dbReference type="Proteomes" id="UP001225316"/>
    </source>
</evidence>
<keyword evidence="5" id="KW-0812">Transmembrane</keyword>
<reference evidence="10 11" key="1">
    <citation type="submission" date="2023-04" db="EMBL/GenBank/DDBJ databases">
        <title>A novel bacteria isolated from coastal sediment.</title>
        <authorList>
            <person name="Liu X.-J."/>
            <person name="Du Z.-J."/>
        </authorList>
    </citation>
    <scope>NUCLEOTIDE SEQUENCE [LARGE SCALE GENOMIC DNA]</scope>
    <source>
        <strain evidence="10 11">SDUM461003</strain>
    </source>
</reference>
<dbReference type="InterPro" id="IPR051906">
    <property type="entry name" value="TolC-like"/>
</dbReference>
<dbReference type="Pfam" id="PF02321">
    <property type="entry name" value="OEP"/>
    <property type="match status" value="2"/>
</dbReference>
<evidence type="ECO:0000256" key="8">
    <source>
        <dbReference type="SAM" id="MobiDB-lite"/>
    </source>
</evidence>
<protein>
    <submittedName>
        <fullName evidence="10">TolC family protein</fullName>
    </submittedName>
</protein>
<dbReference type="PANTHER" id="PTHR30026:SF20">
    <property type="entry name" value="OUTER MEMBRANE PROTEIN TOLC"/>
    <property type="match status" value="1"/>
</dbReference>
<accession>A0ABU1AZ15</accession>
<evidence type="ECO:0000256" key="5">
    <source>
        <dbReference type="ARBA" id="ARBA00022692"/>
    </source>
</evidence>
<dbReference type="PANTHER" id="PTHR30026">
    <property type="entry name" value="OUTER MEMBRANE PROTEIN TOLC"/>
    <property type="match status" value="1"/>
</dbReference>
<keyword evidence="6" id="KW-0472">Membrane</keyword>
<dbReference type="Gene3D" id="1.20.1600.10">
    <property type="entry name" value="Outer membrane efflux proteins (OEP)"/>
    <property type="match status" value="1"/>
</dbReference>
<dbReference type="Proteomes" id="UP001225316">
    <property type="component" value="Unassembled WGS sequence"/>
</dbReference>
<evidence type="ECO:0000256" key="6">
    <source>
        <dbReference type="ARBA" id="ARBA00023136"/>
    </source>
</evidence>
<evidence type="ECO:0000313" key="10">
    <source>
        <dbReference type="EMBL" id="MDQ8209401.1"/>
    </source>
</evidence>
<gene>
    <name evidence="10" type="ORF">QEH52_17870</name>
</gene>
<evidence type="ECO:0000256" key="3">
    <source>
        <dbReference type="ARBA" id="ARBA00022448"/>
    </source>
</evidence>
<keyword evidence="9" id="KW-0732">Signal</keyword>
<feature type="signal peptide" evidence="9">
    <location>
        <begin position="1"/>
        <end position="22"/>
    </location>
</feature>
<keyword evidence="7" id="KW-0998">Cell outer membrane</keyword>
<comment type="similarity">
    <text evidence="2">Belongs to the outer membrane factor (OMF) (TC 1.B.17) family.</text>
</comment>